<dbReference type="PRINTS" id="PR00259">
    <property type="entry name" value="TMFOUR"/>
</dbReference>
<dbReference type="PANTHER" id="PTHR19282">
    <property type="entry name" value="TETRASPANIN"/>
    <property type="match status" value="1"/>
</dbReference>
<evidence type="ECO:0000256" key="3">
    <source>
        <dbReference type="ARBA" id="ARBA00022692"/>
    </source>
</evidence>
<dbReference type="GO" id="GO:0016020">
    <property type="term" value="C:membrane"/>
    <property type="evidence" value="ECO:0007669"/>
    <property type="project" value="UniProtKB-SubCell"/>
</dbReference>
<name>A0ABD1E1F2_HYPHA</name>
<dbReference type="PIRSF" id="PIRSF002419">
    <property type="entry name" value="Tetraspanin"/>
    <property type="match status" value="1"/>
</dbReference>
<keyword evidence="8" id="KW-1185">Reference proteome</keyword>
<keyword evidence="5 6" id="KW-0472">Membrane</keyword>
<sequence>MNLSCSSKMIKYLMFAFNLFFVISGIIIIAVGATVKTVYTEYEDFLSYKYFSLPNMLIATGAFIFVISFFGCCGAIKESWIMLGIFSILLCIIFIFEFACGIAGYVLRDQTASYLEETLRQNIKTYNNGTGHVWDLIQSTVISSKRKRREVIDDTTTTAVTPNGPSTTQPYSQGCVSAFGNYIRKHAVQIGGCAMGLAIVQILGIAFSCHLVRQLKNGYYST</sequence>
<comment type="similarity">
    <text evidence="2">Belongs to the tetraspanin (TM4SF) family.</text>
</comment>
<evidence type="ECO:0000313" key="8">
    <source>
        <dbReference type="Proteomes" id="UP001566132"/>
    </source>
</evidence>
<feature type="transmembrane region" description="Helical" evidence="6">
    <location>
        <begin position="83"/>
        <end position="107"/>
    </location>
</feature>
<dbReference type="Proteomes" id="UP001566132">
    <property type="component" value="Unassembled WGS sequence"/>
</dbReference>
<evidence type="ECO:0008006" key="9">
    <source>
        <dbReference type="Google" id="ProtNLM"/>
    </source>
</evidence>
<feature type="transmembrane region" description="Helical" evidence="6">
    <location>
        <begin position="12"/>
        <end position="35"/>
    </location>
</feature>
<dbReference type="PANTHER" id="PTHR19282:SF456">
    <property type="entry name" value="CD63 MOLECULE"/>
    <property type="match status" value="1"/>
</dbReference>
<evidence type="ECO:0000256" key="6">
    <source>
        <dbReference type="SAM" id="Phobius"/>
    </source>
</evidence>
<reference evidence="7 8" key="1">
    <citation type="submission" date="2024-05" db="EMBL/GenBank/DDBJ databases">
        <title>Genetic variation in Jamaican populations of the coffee berry borer (Hypothenemus hampei).</title>
        <authorList>
            <person name="Errbii M."/>
            <person name="Myrie A."/>
        </authorList>
    </citation>
    <scope>NUCLEOTIDE SEQUENCE [LARGE SCALE GENOMIC DNA]</scope>
    <source>
        <strain evidence="7">JA-Hopewell-2020-01-JO</strain>
        <tissue evidence="7">Whole body</tissue>
    </source>
</reference>
<feature type="transmembrane region" description="Helical" evidence="6">
    <location>
        <begin position="55"/>
        <end position="76"/>
    </location>
</feature>
<organism evidence="7 8">
    <name type="scientific">Hypothenemus hampei</name>
    <name type="common">Coffee berry borer</name>
    <dbReference type="NCBI Taxonomy" id="57062"/>
    <lineage>
        <taxon>Eukaryota</taxon>
        <taxon>Metazoa</taxon>
        <taxon>Ecdysozoa</taxon>
        <taxon>Arthropoda</taxon>
        <taxon>Hexapoda</taxon>
        <taxon>Insecta</taxon>
        <taxon>Pterygota</taxon>
        <taxon>Neoptera</taxon>
        <taxon>Endopterygota</taxon>
        <taxon>Coleoptera</taxon>
        <taxon>Polyphaga</taxon>
        <taxon>Cucujiformia</taxon>
        <taxon>Curculionidae</taxon>
        <taxon>Scolytinae</taxon>
        <taxon>Hypothenemus</taxon>
    </lineage>
</organism>
<keyword evidence="3 6" id="KW-0812">Transmembrane</keyword>
<evidence type="ECO:0000256" key="4">
    <source>
        <dbReference type="ARBA" id="ARBA00022989"/>
    </source>
</evidence>
<protein>
    <recommendedName>
        <fullName evidence="9">Tetraspanin</fullName>
    </recommendedName>
</protein>
<evidence type="ECO:0000313" key="7">
    <source>
        <dbReference type="EMBL" id="KAL1488493.1"/>
    </source>
</evidence>
<keyword evidence="4 6" id="KW-1133">Transmembrane helix</keyword>
<evidence type="ECO:0000256" key="1">
    <source>
        <dbReference type="ARBA" id="ARBA00004141"/>
    </source>
</evidence>
<evidence type="ECO:0000256" key="2">
    <source>
        <dbReference type="ARBA" id="ARBA00006840"/>
    </source>
</evidence>
<proteinExistence type="inferred from homology"/>
<dbReference type="InterPro" id="IPR000301">
    <property type="entry name" value="Tetraspanin_animals"/>
</dbReference>
<dbReference type="AlphaFoldDB" id="A0ABD1E1F2"/>
<gene>
    <name evidence="7" type="ORF">ABEB36_014959</name>
</gene>
<comment type="subcellular location">
    <subcellularLocation>
        <location evidence="1">Membrane</location>
        <topology evidence="1">Multi-pass membrane protein</topology>
    </subcellularLocation>
</comment>
<dbReference type="Pfam" id="PF00335">
    <property type="entry name" value="Tetraspanin"/>
    <property type="match status" value="1"/>
</dbReference>
<dbReference type="InterPro" id="IPR018499">
    <property type="entry name" value="Tetraspanin/Peripherin"/>
</dbReference>
<comment type="caution">
    <text evidence="7">The sequence shown here is derived from an EMBL/GenBank/DDBJ whole genome shotgun (WGS) entry which is preliminary data.</text>
</comment>
<dbReference type="EMBL" id="JBDJPC010000014">
    <property type="protein sequence ID" value="KAL1488493.1"/>
    <property type="molecule type" value="Genomic_DNA"/>
</dbReference>
<accession>A0ABD1E1F2</accession>
<evidence type="ECO:0000256" key="5">
    <source>
        <dbReference type="ARBA" id="ARBA00023136"/>
    </source>
</evidence>
<feature type="transmembrane region" description="Helical" evidence="6">
    <location>
        <begin position="187"/>
        <end position="212"/>
    </location>
</feature>